<gene>
    <name evidence="1" type="ORF">HDC14518</name>
</gene>
<evidence type="ECO:0000313" key="1">
    <source>
        <dbReference type="EMBL" id="DAA04182.1"/>
    </source>
</evidence>
<dbReference type="EMBL" id="BK002676">
    <property type="protein sequence ID" value="DAA04182.1"/>
    <property type="molecule type" value="Genomic_DNA"/>
</dbReference>
<reference evidence="1" key="1">
    <citation type="journal article" date="2003" name="Genome Biol.">
        <title>An integrated gene annotation and transcriptional profiling approach towards the full gene content of the Drosophila genome.</title>
        <authorList>
            <person name="Hild M."/>
            <person name="Beckmann B."/>
            <person name="Haas S.A."/>
            <person name="Koch B."/>
            <person name="Solovyev V."/>
            <person name="Busold C."/>
            <person name="Fellenberg K."/>
            <person name="Boutros M."/>
            <person name="Vingron M."/>
            <person name="Sauer F."/>
            <person name="Hoheisel J.D."/>
            <person name="Paro R."/>
        </authorList>
    </citation>
    <scope>NUCLEOTIDE SEQUENCE</scope>
</reference>
<sequence>MGEPARESESGQVLWRRHFVHDLELQMQLCVCVSQMQMKPVNSKAGKLERIPICRSPSAGDCLTCSLYLGAKLNVRGRKGGLNHYVAPEILIGSTGLPRENKLTATCPKDSCQK</sequence>
<dbReference type="AlphaFoldDB" id="Q6IJP0"/>
<organism evidence="1">
    <name type="scientific">Drosophila melanogaster</name>
    <name type="common">Fruit fly</name>
    <dbReference type="NCBI Taxonomy" id="7227"/>
    <lineage>
        <taxon>Eukaryota</taxon>
        <taxon>Metazoa</taxon>
        <taxon>Ecdysozoa</taxon>
        <taxon>Arthropoda</taxon>
        <taxon>Hexapoda</taxon>
        <taxon>Insecta</taxon>
        <taxon>Pterygota</taxon>
        <taxon>Neoptera</taxon>
        <taxon>Endopterygota</taxon>
        <taxon>Diptera</taxon>
        <taxon>Brachycera</taxon>
        <taxon>Muscomorpha</taxon>
        <taxon>Ephydroidea</taxon>
        <taxon>Drosophilidae</taxon>
        <taxon>Drosophila</taxon>
        <taxon>Sophophora</taxon>
    </lineage>
</organism>
<proteinExistence type="predicted"/>
<name>Q6IJP0_DROME</name>
<protein>
    <submittedName>
        <fullName evidence="1">HDC14518</fullName>
    </submittedName>
</protein>
<accession>Q6IJP0</accession>